<feature type="transmembrane region" description="Helical" evidence="1">
    <location>
        <begin position="21"/>
        <end position="41"/>
    </location>
</feature>
<evidence type="ECO:0000313" key="2">
    <source>
        <dbReference type="EMBL" id="MBB4664522.1"/>
    </source>
</evidence>
<protein>
    <submittedName>
        <fullName evidence="2">Uncharacterized protein</fullName>
    </submittedName>
</protein>
<dbReference type="RefSeq" id="WP_281381773.1">
    <property type="nucleotide sequence ID" value="NZ_JACHNU010000007.1"/>
</dbReference>
<keyword evidence="1" id="KW-0812">Transmembrane</keyword>
<keyword evidence="3" id="KW-1185">Reference proteome</keyword>
<dbReference type="EMBL" id="JACHNU010000007">
    <property type="protein sequence ID" value="MBB4664522.1"/>
    <property type="molecule type" value="Genomic_DNA"/>
</dbReference>
<comment type="caution">
    <text evidence="2">The sequence shown here is derived from an EMBL/GenBank/DDBJ whole genome shotgun (WGS) entry which is preliminary data.</text>
</comment>
<keyword evidence="1" id="KW-1133">Transmembrane helix</keyword>
<name>A0A840IHT0_9ACTN</name>
<proteinExistence type="predicted"/>
<sequence length="43" mass="4688">MSVLNPTRPRRRDRGAWLLDAVAGLVGALLALVALVLIVQWCC</sequence>
<evidence type="ECO:0000313" key="3">
    <source>
        <dbReference type="Proteomes" id="UP000585272"/>
    </source>
</evidence>
<organism evidence="2 3">
    <name type="scientific">Conexibacter arvalis</name>
    <dbReference type="NCBI Taxonomy" id="912552"/>
    <lineage>
        <taxon>Bacteria</taxon>
        <taxon>Bacillati</taxon>
        <taxon>Actinomycetota</taxon>
        <taxon>Thermoleophilia</taxon>
        <taxon>Solirubrobacterales</taxon>
        <taxon>Conexibacteraceae</taxon>
        <taxon>Conexibacter</taxon>
    </lineage>
</organism>
<gene>
    <name evidence="2" type="ORF">BDZ31_004133</name>
</gene>
<keyword evidence="1" id="KW-0472">Membrane</keyword>
<dbReference type="AlphaFoldDB" id="A0A840IHT0"/>
<reference evidence="2 3" key="1">
    <citation type="submission" date="2020-08" db="EMBL/GenBank/DDBJ databases">
        <title>Genomic Encyclopedia of Archaeal and Bacterial Type Strains, Phase II (KMG-II): from individual species to whole genera.</title>
        <authorList>
            <person name="Goeker M."/>
        </authorList>
    </citation>
    <scope>NUCLEOTIDE SEQUENCE [LARGE SCALE GENOMIC DNA]</scope>
    <source>
        <strain evidence="2 3">DSM 23288</strain>
    </source>
</reference>
<accession>A0A840IHT0</accession>
<evidence type="ECO:0000256" key="1">
    <source>
        <dbReference type="SAM" id="Phobius"/>
    </source>
</evidence>
<dbReference type="Proteomes" id="UP000585272">
    <property type="component" value="Unassembled WGS sequence"/>
</dbReference>